<name>A0AAJ0F5P2_9PEZI</name>
<evidence type="ECO:0000313" key="3">
    <source>
        <dbReference type="Proteomes" id="UP001239445"/>
    </source>
</evidence>
<feature type="compositionally biased region" description="Pro residues" evidence="1">
    <location>
        <begin position="1"/>
        <end position="12"/>
    </location>
</feature>
<proteinExistence type="predicted"/>
<comment type="caution">
    <text evidence="2">The sequence shown here is derived from an EMBL/GenBank/DDBJ whole genome shotgun (WGS) entry which is preliminary data.</text>
</comment>
<dbReference type="EMBL" id="MU839841">
    <property type="protein sequence ID" value="KAK1751558.1"/>
    <property type="molecule type" value="Genomic_DNA"/>
</dbReference>
<protein>
    <submittedName>
        <fullName evidence="2">Uncharacterized protein</fullName>
    </submittedName>
</protein>
<dbReference type="AlphaFoldDB" id="A0AAJ0F5P2"/>
<keyword evidence="3" id="KW-1185">Reference proteome</keyword>
<reference evidence="2" key="1">
    <citation type="submission" date="2023-06" db="EMBL/GenBank/DDBJ databases">
        <title>Genome-scale phylogeny and comparative genomics of the fungal order Sordariales.</title>
        <authorList>
            <consortium name="Lawrence Berkeley National Laboratory"/>
            <person name="Hensen N."/>
            <person name="Bonometti L."/>
            <person name="Westerberg I."/>
            <person name="Brannstrom I.O."/>
            <person name="Guillou S."/>
            <person name="Cros-Aarteil S."/>
            <person name="Calhoun S."/>
            <person name="Haridas S."/>
            <person name="Kuo A."/>
            <person name="Mondo S."/>
            <person name="Pangilinan J."/>
            <person name="Riley R."/>
            <person name="Labutti K."/>
            <person name="Andreopoulos B."/>
            <person name="Lipzen A."/>
            <person name="Chen C."/>
            <person name="Yanf M."/>
            <person name="Daum C."/>
            <person name="Ng V."/>
            <person name="Clum A."/>
            <person name="Steindorff A."/>
            <person name="Ohm R."/>
            <person name="Martin F."/>
            <person name="Silar P."/>
            <person name="Natvig D."/>
            <person name="Lalanne C."/>
            <person name="Gautier V."/>
            <person name="Ament-Velasquez S.L."/>
            <person name="Kruys A."/>
            <person name="Hutchinson M.I."/>
            <person name="Powell A.J."/>
            <person name="Barry K."/>
            <person name="Miller A.N."/>
            <person name="Grigoriev I.V."/>
            <person name="Debuchy R."/>
            <person name="Gladieux P."/>
            <person name="Thoren M.H."/>
            <person name="Johannesson H."/>
        </authorList>
    </citation>
    <scope>NUCLEOTIDE SEQUENCE</scope>
    <source>
        <strain evidence="2">PSN4</strain>
    </source>
</reference>
<accession>A0AAJ0F5P2</accession>
<sequence length="221" mass="23825">MKPIRAPAPPSHDSPAFANPDIHPPLGPFATLAAESGPGTRRRGPTRRRGVLIWVVVARNRPQYHASDGSCQHAKSPVYAAAAAARGWKDVHVWRVPCVRSEAEEVFACYPAVVPVRLLCVTAKIARRCGGRWSPRRPDQPGGKTMPELIAHLSSKLSLLDGALFRKRSGSYNATGRIASRRAPARSIIAGFCTREMKPSLSQFPLKSPMAAAQLADAPGV</sequence>
<organism evidence="2 3">
    <name type="scientific">Echria macrotheca</name>
    <dbReference type="NCBI Taxonomy" id="438768"/>
    <lineage>
        <taxon>Eukaryota</taxon>
        <taxon>Fungi</taxon>
        <taxon>Dikarya</taxon>
        <taxon>Ascomycota</taxon>
        <taxon>Pezizomycotina</taxon>
        <taxon>Sordariomycetes</taxon>
        <taxon>Sordariomycetidae</taxon>
        <taxon>Sordariales</taxon>
        <taxon>Schizotheciaceae</taxon>
        <taxon>Echria</taxon>
    </lineage>
</organism>
<evidence type="ECO:0000256" key="1">
    <source>
        <dbReference type="SAM" id="MobiDB-lite"/>
    </source>
</evidence>
<gene>
    <name evidence="2" type="ORF">QBC47DRAFT_70572</name>
</gene>
<feature type="region of interest" description="Disordered" evidence="1">
    <location>
        <begin position="1"/>
        <end position="20"/>
    </location>
</feature>
<dbReference type="Proteomes" id="UP001239445">
    <property type="component" value="Unassembled WGS sequence"/>
</dbReference>
<evidence type="ECO:0000313" key="2">
    <source>
        <dbReference type="EMBL" id="KAK1751558.1"/>
    </source>
</evidence>